<sequence length="47" mass="5385">QPRADAEPQLPKARQRHRGQLWDGWEPRGWGFSLIGMGEAERHSAFA</sequence>
<accession>A0A061S1B7</accession>
<feature type="region of interest" description="Disordered" evidence="1">
    <location>
        <begin position="1"/>
        <end position="20"/>
    </location>
</feature>
<feature type="non-terminal residue" evidence="2">
    <location>
        <position position="1"/>
    </location>
</feature>
<proteinExistence type="predicted"/>
<dbReference type="EMBL" id="GBEZ01008873">
    <property type="protein sequence ID" value="JAC76690.1"/>
    <property type="molecule type" value="Transcribed_RNA"/>
</dbReference>
<gene>
    <name evidence="2" type="ORF">TSPGSL018_19512</name>
</gene>
<reference evidence="2" key="1">
    <citation type="submission" date="2014-05" db="EMBL/GenBank/DDBJ databases">
        <title>The transcriptome of the halophilic microalga Tetraselmis sp. GSL018 isolated from the Great Salt Lake, Utah.</title>
        <authorList>
            <person name="Jinkerson R.E."/>
            <person name="D'Adamo S."/>
            <person name="Posewitz M.C."/>
        </authorList>
    </citation>
    <scope>NUCLEOTIDE SEQUENCE</scope>
    <source>
        <strain evidence="2">GSL018</strain>
    </source>
</reference>
<name>A0A061S1B7_9CHLO</name>
<dbReference type="AlphaFoldDB" id="A0A061S1B7"/>
<protein>
    <submittedName>
        <fullName evidence="2">Uncharacterized protein</fullName>
    </submittedName>
</protein>
<evidence type="ECO:0000256" key="1">
    <source>
        <dbReference type="SAM" id="MobiDB-lite"/>
    </source>
</evidence>
<evidence type="ECO:0000313" key="2">
    <source>
        <dbReference type="EMBL" id="JAC76690.1"/>
    </source>
</evidence>
<organism evidence="2">
    <name type="scientific">Tetraselmis sp. GSL018</name>
    <dbReference type="NCBI Taxonomy" id="582737"/>
    <lineage>
        <taxon>Eukaryota</taxon>
        <taxon>Viridiplantae</taxon>
        <taxon>Chlorophyta</taxon>
        <taxon>core chlorophytes</taxon>
        <taxon>Chlorodendrophyceae</taxon>
        <taxon>Chlorodendrales</taxon>
        <taxon>Chlorodendraceae</taxon>
        <taxon>Tetraselmis</taxon>
    </lineage>
</organism>